<dbReference type="AlphaFoldDB" id="A0A151I2D9"/>
<evidence type="ECO:0000256" key="1">
    <source>
        <dbReference type="SAM" id="MobiDB-lite"/>
    </source>
</evidence>
<name>A0A151I2D9_9HYME</name>
<evidence type="ECO:0000313" key="3">
    <source>
        <dbReference type="Proteomes" id="UP000078540"/>
    </source>
</evidence>
<keyword evidence="3" id="KW-1185">Reference proteome</keyword>
<dbReference type="EMBL" id="KQ976547">
    <property type="protein sequence ID" value="KYM80923.1"/>
    <property type="molecule type" value="Genomic_DNA"/>
</dbReference>
<dbReference type="Proteomes" id="UP000078540">
    <property type="component" value="Unassembled WGS sequence"/>
</dbReference>
<gene>
    <name evidence="2" type="ORF">ALC53_08624</name>
</gene>
<protein>
    <submittedName>
        <fullName evidence="2">Uncharacterized protein</fullName>
    </submittedName>
</protein>
<sequence length="21" mass="2369">MTDCTVTMRARRLRAGRTDTG</sequence>
<organism evidence="2 3">
    <name type="scientific">Atta colombica</name>
    <dbReference type="NCBI Taxonomy" id="520822"/>
    <lineage>
        <taxon>Eukaryota</taxon>
        <taxon>Metazoa</taxon>
        <taxon>Ecdysozoa</taxon>
        <taxon>Arthropoda</taxon>
        <taxon>Hexapoda</taxon>
        <taxon>Insecta</taxon>
        <taxon>Pterygota</taxon>
        <taxon>Neoptera</taxon>
        <taxon>Endopterygota</taxon>
        <taxon>Hymenoptera</taxon>
        <taxon>Apocrita</taxon>
        <taxon>Aculeata</taxon>
        <taxon>Formicoidea</taxon>
        <taxon>Formicidae</taxon>
        <taxon>Myrmicinae</taxon>
        <taxon>Atta</taxon>
    </lineage>
</organism>
<evidence type="ECO:0000313" key="2">
    <source>
        <dbReference type="EMBL" id="KYM80923.1"/>
    </source>
</evidence>
<feature type="region of interest" description="Disordered" evidence="1">
    <location>
        <begin position="1"/>
        <end position="21"/>
    </location>
</feature>
<reference evidence="2 3" key="1">
    <citation type="submission" date="2015-09" db="EMBL/GenBank/DDBJ databases">
        <title>Atta colombica WGS genome.</title>
        <authorList>
            <person name="Nygaard S."/>
            <person name="Hu H."/>
            <person name="Boomsma J."/>
            <person name="Zhang G."/>
        </authorList>
    </citation>
    <scope>NUCLEOTIDE SEQUENCE [LARGE SCALE GENOMIC DNA]</scope>
    <source>
        <strain evidence="2">Treedump-2</strain>
        <tissue evidence="2">Whole body</tissue>
    </source>
</reference>
<accession>A0A151I2D9</accession>
<proteinExistence type="predicted"/>